<accession>A0A8C6T359</accession>
<dbReference type="FunFam" id="1.20.5.1160:FF:000001">
    <property type="entry name" value="Keratin type II"/>
    <property type="match status" value="1"/>
</dbReference>
<evidence type="ECO:0000256" key="3">
    <source>
        <dbReference type="ARBA" id="ARBA00061646"/>
    </source>
</evidence>
<evidence type="ECO:0000256" key="4">
    <source>
        <dbReference type="SAM" id="Coils"/>
    </source>
</evidence>
<dbReference type="GO" id="GO:0005737">
    <property type="term" value="C:cytoplasm"/>
    <property type="evidence" value="ECO:0007669"/>
    <property type="project" value="TreeGrafter"/>
</dbReference>
<evidence type="ECO:0000313" key="7">
    <source>
        <dbReference type="Proteomes" id="UP000694523"/>
    </source>
</evidence>
<reference evidence="6" key="2">
    <citation type="submission" date="2025-09" db="UniProtKB">
        <authorList>
            <consortium name="Ensembl"/>
        </authorList>
    </citation>
    <scope>IDENTIFICATION</scope>
</reference>
<dbReference type="GO" id="GO:0045109">
    <property type="term" value="P:intermediate filament organization"/>
    <property type="evidence" value="ECO:0007669"/>
    <property type="project" value="TreeGrafter"/>
</dbReference>
<dbReference type="PANTHER" id="PTHR45652">
    <property type="entry name" value="GLIAL FIBRILLARY ACIDIC PROTEIN"/>
    <property type="match status" value="1"/>
</dbReference>
<dbReference type="Gene3D" id="1.20.5.500">
    <property type="entry name" value="Single helix bin"/>
    <property type="match status" value="1"/>
</dbReference>
<dbReference type="GO" id="GO:0099160">
    <property type="term" value="C:postsynaptic intermediate filament cytoskeleton"/>
    <property type="evidence" value="ECO:0007669"/>
    <property type="project" value="TreeGrafter"/>
</dbReference>
<protein>
    <submittedName>
        <fullName evidence="6">Internexin neuronal intermediate filament protein alpha</fullName>
    </submittedName>
</protein>
<dbReference type="PROSITE" id="PS51842">
    <property type="entry name" value="IF_ROD_2"/>
    <property type="match status" value="1"/>
</dbReference>
<keyword evidence="1" id="KW-0403">Intermediate filament</keyword>
<dbReference type="Gene3D" id="1.20.5.170">
    <property type="match status" value="1"/>
</dbReference>
<dbReference type="PRINTS" id="PR01248">
    <property type="entry name" value="TYPE1KERATIN"/>
</dbReference>
<name>A0A8C6T359_9GOBI</name>
<feature type="coiled-coil region" evidence="4">
    <location>
        <begin position="37"/>
        <end position="174"/>
    </location>
</feature>
<dbReference type="SUPFAM" id="SSF64593">
    <property type="entry name" value="Intermediate filament protein, coiled coil region"/>
    <property type="match status" value="2"/>
</dbReference>
<sequence>MSFGERSSSYRRLFGDSPRFSSGLRVTSSSVPQLHVNNEMKVMRTNEKEQLQGLNDRFATFIDKVRTLEQTNRGLEAELTTLRQKQAESRVERVYRDEIQQLRLQIDALSRDNSRLQVERSSQEAELSLTLKLEEESALRAEAELALKNFSKDVDEATAVRMDLERRLDALSQEICFMKKVHQEELEELSSFMEASPAEVELLRPDLTSALKEIRGQYESMAVKNLQASEDWFRSKLASLTEQAARSGEAVRASREELGDFRRTLQTRTIEIQSLRAANDSLEKTLSEMEEAHTNETAALQDTISHLDAELRNIKGEMAEHLREYQDLLNVKMALDIEIAAYRSERASQEEVYADVDLLPSCVWVTLASRYTLWSFARWVKCLAQGHNDSGHLRDSNRRPFGHKTTRSTLCTTVGPEM</sequence>
<dbReference type="FunFam" id="1.20.5.500:FF:000001">
    <property type="entry name" value="Type II keratin 23"/>
    <property type="match status" value="1"/>
</dbReference>
<evidence type="ECO:0000256" key="1">
    <source>
        <dbReference type="ARBA" id="ARBA00022754"/>
    </source>
</evidence>
<keyword evidence="2 4" id="KW-0175">Coiled coil</keyword>
<keyword evidence="7" id="KW-1185">Reference proteome</keyword>
<dbReference type="GO" id="GO:0005882">
    <property type="term" value="C:intermediate filament"/>
    <property type="evidence" value="ECO:0007669"/>
    <property type="project" value="UniProtKB-KW"/>
</dbReference>
<dbReference type="AlphaFoldDB" id="A0A8C6T359"/>
<dbReference type="Gene3D" id="1.20.5.1160">
    <property type="entry name" value="Vasodilator-stimulated phosphoprotein"/>
    <property type="match status" value="1"/>
</dbReference>
<dbReference type="Proteomes" id="UP000694523">
    <property type="component" value="Unplaced"/>
</dbReference>
<dbReference type="Ensembl" id="ENSNMLT00000013782.1">
    <property type="protein sequence ID" value="ENSNMLP00000012188.1"/>
    <property type="gene ID" value="ENSNMLG00000008306.1"/>
</dbReference>
<evidence type="ECO:0000256" key="2">
    <source>
        <dbReference type="ARBA" id="ARBA00023054"/>
    </source>
</evidence>
<dbReference type="SMART" id="SM01391">
    <property type="entry name" value="Filament"/>
    <property type="match status" value="1"/>
</dbReference>
<dbReference type="GO" id="GO:0099184">
    <property type="term" value="F:structural constituent of postsynaptic intermediate filament cytoskeleton"/>
    <property type="evidence" value="ECO:0007669"/>
    <property type="project" value="TreeGrafter"/>
</dbReference>
<proteinExistence type="inferred from homology"/>
<dbReference type="Pfam" id="PF00038">
    <property type="entry name" value="Filament"/>
    <property type="match status" value="1"/>
</dbReference>
<dbReference type="InterPro" id="IPR002957">
    <property type="entry name" value="Keratin_I"/>
</dbReference>
<feature type="domain" description="IF rod" evidence="5">
    <location>
        <begin position="47"/>
        <end position="353"/>
    </location>
</feature>
<dbReference type="InterPro" id="IPR039008">
    <property type="entry name" value="IF_rod_dom"/>
</dbReference>
<evidence type="ECO:0000313" key="6">
    <source>
        <dbReference type="Ensembl" id="ENSNMLP00000012188.1"/>
    </source>
</evidence>
<dbReference type="FunFam" id="1.20.5.170:FF:000002">
    <property type="entry name" value="Type I keratin KA11"/>
    <property type="match status" value="1"/>
</dbReference>
<dbReference type="InterPro" id="IPR050405">
    <property type="entry name" value="Intermediate_filament"/>
</dbReference>
<organism evidence="6 7">
    <name type="scientific">Neogobius melanostomus</name>
    <name type="common">round goby</name>
    <dbReference type="NCBI Taxonomy" id="47308"/>
    <lineage>
        <taxon>Eukaryota</taxon>
        <taxon>Metazoa</taxon>
        <taxon>Chordata</taxon>
        <taxon>Craniata</taxon>
        <taxon>Vertebrata</taxon>
        <taxon>Euteleostomi</taxon>
        <taxon>Actinopterygii</taxon>
        <taxon>Neopterygii</taxon>
        <taxon>Teleostei</taxon>
        <taxon>Neoteleostei</taxon>
        <taxon>Acanthomorphata</taxon>
        <taxon>Gobiaria</taxon>
        <taxon>Gobiiformes</taxon>
        <taxon>Gobioidei</taxon>
        <taxon>Gobiidae</taxon>
        <taxon>Benthophilinae</taxon>
        <taxon>Neogobiini</taxon>
        <taxon>Neogobius</taxon>
    </lineage>
</organism>
<reference evidence="6" key="1">
    <citation type="submission" date="2025-08" db="UniProtKB">
        <authorList>
            <consortium name="Ensembl"/>
        </authorList>
    </citation>
    <scope>IDENTIFICATION</scope>
</reference>
<comment type="similarity">
    <text evidence="3">Belongs to the intermediate filament family.</text>
</comment>
<evidence type="ECO:0000259" key="5">
    <source>
        <dbReference type="PROSITE" id="PS51842"/>
    </source>
</evidence>
<dbReference type="PANTHER" id="PTHR45652:SF18">
    <property type="entry name" value="ALPHA-INTERNEXIN"/>
    <property type="match status" value="1"/>
</dbReference>
<feature type="coiled-coil region" evidence="4">
    <location>
        <begin position="272"/>
        <end position="331"/>
    </location>
</feature>